<dbReference type="Proteomes" id="UP000078512">
    <property type="component" value="Unassembled WGS sequence"/>
</dbReference>
<keyword evidence="4" id="KW-1185">Reference proteome</keyword>
<proteinExistence type="predicted"/>
<feature type="compositionally biased region" description="Acidic residues" evidence="1">
    <location>
        <begin position="149"/>
        <end position="166"/>
    </location>
</feature>
<dbReference type="EMBL" id="KV442018">
    <property type="protein sequence ID" value="OAQ34259.1"/>
    <property type="molecule type" value="Genomic_DNA"/>
</dbReference>
<evidence type="ECO:0000313" key="3">
    <source>
        <dbReference type="EMBL" id="OAQ34259.1"/>
    </source>
</evidence>
<organism evidence="3 4">
    <name type="scientific">Linnemannia elongata AG-77</name>
    <dbReference type="NCBI Taxonomy" id="1314771"/>
    <lineage>
        <taxon>Eukaryota</taxon>
        <taxon>Fungi</taxon>
        <taxon>Fungi incertae sedis</taxon>
        <taxon>Mucoromycota</taxon>
        <taxon>Mortierellomycotina</taxon>
        <taxon>Mortierellomycetes</taxon>
        <taxon>Mortierellales</taxon>
        <taxon>Mortierellaceae</taxon>
        <taxon>Linnemannia</taxon>
    </lineage>
</organism>
<evidence type="ECO:0000256" key="2">
    <source>
        <dbReference type="SAM" id="Phobius"/>
    </source>
</evidence>
<gene>
    <name evidence="3" type="ORF">K457DRAFT_14655</name>
</gene>
<feature type="transmembrane region" description="Helical" evidence="2">
    <location>
        <begin position="20"/>
        <end position="42"/>
    </location>
</feature>
<feature type="compositionally biased region" description="Basic and acidic residues" evidence="1">
    <location>
        <begin position="175"/>
        <end position="192"/>
    </location>
</feature>
<keyword evidence="2" id="KW-0472">Membrane</keyword>
<name>A0A197KCZ2_9FUNG</name>
<dbReference type="OrthoDB" id="2424872at2759"/>
<evidence type="ECO:0000313" key="4">
    <source>
        <dbReference type="Proteomes" id="UP000078512"/>
    </source>
</evidence>
<sequence length="192" mass="20600">MPYIRSDSGAMPTGFGDDDPTIGMGFSIVITICSLAGLLFCFRKASTLIPRNLTIPLQMFGGQNSSNSATRGPIALSDDDLEGATRIDWDELDAQFEDLGGEGGEELVAAGGGGRLLKPMTRQARYLDDDDEDGSQDDGEPYRMTSGADDVDDDAPFVDDDEDLQADVEVPGKGAKKDQPFKLDANESEHEN</sequence>
<dbReference type="AlphaFoldDB" id="A0A197KCZ2"/>
<feature type="compositionally biased region" description="Acidic residues" evidence="1">
    <location>
        <begin position="128"/>
        <end position="139"/>
    </location>
</feature>
<keyword evidence="2" id="KW-1133">Transmembrane helix</keyword>
<protein>
    <submittedName>
        <fullName evidence="3">Uncharacterized protein</fullName>
    </submittedName>
</protein>
<feature type="region of interest" description="Disordered" evidence="1">
    <location>
        <begin position="126"/>
        <end position="192"/>
    </location>
</feature>
<accession>A0A197KCZ2</accession>
<keyword evidence="2" id="KW-0812">Transmembrane</keyword>
<evidence type="ECO:0000256" key="1">
    <source>
        <dbReference type="SAM" id="MobiDB-lite"/>
    </source>
</evidence>
<reference evidence="3 4" key="1">
    <citation type="submission" date="2016-05" db="EMBL/GenBank/DDBJ databases">
        <title>Genome sequencing reveals origins of a unique bacterial endosymbiosis in the earliest lineages of terrestrial Fungi.</title>
        <authorList>
            <consortium name="DOE Joint Genome Institute"/>
            <person name="Uehling J."/>
            <person name="Gryganskyi A."/>
            <person name="Hameed K."/>
            <person name="Tschaplinski T."/>
            <person name="Misztal P."/>
            <person name="Wu S."/>
            <person name="Desiro A."/>
            <person name="Vande Pol N."/>
            <person name="Du Z.-Y."/>
            <person name="Zienkiewicz A."/>
            <person name="Zienkiewicz K."/>
            <person name="Morin E."/>
            <person name="Tisserant E."/>
            <person name="Splivallo R."/>
            <person name="Hainaut M."/>
            <person name="Henrissat B."/>
            <person name="Ohm R."/>
            <person name="Kuo A."/>
            <person name="Yan J."/>
            <person name="Lipzen A."/>
            <person name="Nolan M."/>
            <person name="Labutti K."/>
            <person name="Barry K."/>
            <person name="Goldstein A."/>
            <person name="Labbe J."/>
            <person name="Schadt C."/>
            <person name="Tuskan G."/>
            <person name="Grigoriev I."/>
            <person name="Martin F."/>
            <person name="Vilgalys R."/>
            <person name="Bonito G."/>
        </authorList>
    </citation>
    <scope>NUCLEOTIDE SEQUENCE [LARGE SCALE GENOMIC DNA]</scope>
    <source>
        <strain evidence="3 4">AG-77</strain>
    </source>
</reference>